<feature type="transmembrane region" description="Helical" evidence="7">
    <location>
        <begin position="116"/>
        <end position="137"/>
    </location>
</feature>
<evidence type="ECO:0000313" key="9">
    <source>
        <dbReference type="EMBL" id="SFS52256.1"/>
    </source>
</evidence>
<sequence>MAAPSRVRGVVRTLLALLGLFAASIAVAQEPPPAPDRPLADARQEARAQALFDDIRCVVCQHEAIADSPAGIAADMRQLVREQIAAGRSDAQIRDDLVRRYGDFVLFSPPVRAGTWLLWFGPFVVLLGVAAALLAFARRRRPETAPLSAEEEARLAEILAERRDPDAKPSDD</sequence>
<protein>
    <recommendedName>
        <fullName evidence="7">Cytochrome c-type biogenesis protein</fullName>
    </recommendedName>
</protein>
<keyword evidence="4 7" id="KW-0732">Signal</keyword>
<dbReference type="STRING" id="871741.SAMN05192570_1859"/>
<dbReference type="Gene3D" id="1.10.8.640">
    <property type="entry name" value="Cytochrome C biogenesis protein"/>
    <property type="match status" value="1"/>
</dbReference>
<keyword evidence="2 7" id="KW-0349">Heme</keyword>
<keyword evidence="5" id="KW-0201">Cytochrome c-type biogenesis</keyword>
<gene>
    <name evidence="9" type="ORF">SAMN05192570_1859</name>
</gene>
<keyword evidence="7" id="KW-0472">Membrane</keyword>
<dbReference type="InterPro" id="IPR038297">
    <property type="entry name" value="CcmH/CycL/NrfF/Ccl2_sf"/>
</dbReference>
<keyword evidence="10" id="KW-1185">Reference proteome</keyword>
<dbReference type="PANTHER" id="PTHR47870">
    <property type="entry name" value="CYTOCHROME C-TYPE BIOGENESIS PROTEIN CCMH"/>
    <property type="match status" value="1"/>
</dbReference>
<feature type="chain" id="PRO_5011329785" description="Cytochrome c-type biogenesis protein" evidence="7">
    <location>
        <begin position="29"/>
        <end position="172"/>
    </location>
</feature>
<dbReference type="EMBL" id="FOZV01000003">
    <property type="protein sequence ID" value="SFS52256.1"/>
    <property type="molecule type" value="Genomic_DNA"/>
</dbReference>
<dbReference type="GO" id="GO:0005886">
    <property type="term" value="C:plasma membrane"/>
    <property type="evidence" value="ECO:0007669"/>
    <property type="project" value="TreeGrafter"/>
</dbReference>
<dbReference type="PANTHER" id="PTHR47870:SF1">
    <property type="entry name" value="CYTOCHROME C-TYPE BIOGENESIS PROTEIN CCMH"/>
    <property type="match status" value="1"/>
</dbReference>
<name>A0A1I6QIH1_9CAUL</name>
<evidence type="ECO:0000256" key="7">
    <source>
        <dbReference type="RuleBase" id="RU364112"/>
    </source>
</evidence>
<dbReference type="Proteomes" id="UP000198788">
    <property type="component" value="Unassembled WGS sequence"/>
</dbReference>
<organism evidence="9 10">
    <name type="scientific">Brevundimonas viscosa</name>
    <dbReference type="NCBI Taxonomy" id="871741"/>
    <lineage>
        <taxon>Bacteria</taxon>
        <taxon>Pseudomonadati</taxon>
        <taxon>Pseudomonadota</taxon>
        <taxon>Alphaproteobacteria</taxon>
        <taxon>Caulobacterales</taxon>
        <taxon>Caulobacteraceae</taxon>
        <taxon>Brevundimonas</taxon>
    </lineage>
</organism>
<keyword evidence="3 7" id="KW-0479">Metal-binding</keyword>
<dbReference type="InterPro" id="IPR051263">
    <property type="entry name" value="C-type_cytochrome_biogenesis"/>
</dbReference>
<dbReference type="OrthoDB" id="9804975at2"/>
<evidence type="ECO:0000256" key="5">
    <source>
        <dbReference type="ARBA" id="ARBA00022748"/>
    </source>
</evidence>
<evidence type="ECO:0000259" key="8">
    <source>
        <dbReference type="Pfam" id="PF03918"/>
    </source>
</evidence>
<evidence type="ECO:0000313" key="10">
    <source>
        <dbReference type="Proteomes" id="UP000198788"/>
    </source>
</evidence>
<keyword evidence="7" id="KW-0812">Transmembrane</keyword>
<accession>A0A1I6QIH1</accession>
<dbReference type="RefSeq" id="WP_092309339.1">
    <property type="nucleotide sequence ID" value="NZ_FOZV01000003.1"/>
</dbReference>
<comment type="function">
    <text evidence="7">Possible subunit of a heme lyase.</text>
</comment>
<dbReference type="CDD" id="cd16378">
    <property type="entry name" value="CcmH_N"/>
    <property type="match status" value="1"/>
</dbReference>
<dbReference type="Pfam" id="PF03918">
    <property type="entry name" value="CcmH"/>
    <property type="match status" value="1"/>
</dbReference>
<evidence type="ECO:0000256" key="2">
    <source>
        <dbReference type="ARBA" id="ARBA00022617"/>
    </source>
</evidence>
<feature type="domain" description="CcmH/CycL/Ccl2/NrfF N-terminal" evidence="8">
    <location>
        <begin position="21"/>
        <end position="159"/>
    </location>
</feature>
<reference evidence="10" key="1">
    <citation type="submission" date="2016-10" db="EMBL/GenBank/DDBJ databases">
        <authorList>
            <person name="Varghese N."/>
            <person name="Submissions S."/>
        </authorList>
    </citation>
    <scope>NUCLEOTIDE SEQUENCE [LARGE SCALE GENOMIC DNA]</scope>
    <source>
        <strain evidence="10">CGMCC 1.10683</strain>
    </source>
</reference>
<dbReference type="AlphaFoldDB" id="A0A1I6QIH1"/>
<feature type="signal peptide" evidence="7">
    <location>
        <begin position="1"/>
        <end position="28"/>
    </location>
</feature>
<comment type="similarity">
    <text evidence="1 7">Belongs to the CcmH/CycL/Ccl2/NrfF family.</text>
</comment>
<evidence type="ECO:0000256" key="1">
    <source>
        <dbReference type="ARBA" id="ARBA00010342"/>
    </source>
</evidence>
<evidence type="ECO:0000256" key="3">
    <source>
        <dbReference type="ARBA" id="ARBA00022723"/>
    </source>
</evidence>
<keyword evidence="7" id="KW-1133">Transmembrane helix</keyword>
<evidence type="ECO:0000256" key="6">
    <source>
        <dbReference type="ARBA" id="ARBA00023004"/>
    </source>
</evidence>
<keyword evidence="6 7" id="KW-0408">Iron</keyword>
<proteinExistence type="inferred from homology"/>
<evidence type="ECO:0000256" key="4">
    <source>
        <dbReference type="ARBA" id="ARBA00022729"/>
    </source>
</evidence>
<dbReference type="GO" id="GO:0046872">
    <property type="term" value="F:metal ion binding"/>
    <property type="evidence" value="ECO:0007669"/>
    <property type="project" value="UniProtKB-KW"/>
</dbReference>
<dbReference type="GO" id="GO:0017004">
    <property type="term" value="P:cytochrome complex assembly"/>
    <property type="evidence" value="ECO:0007669"/>
    <property type="project" value="UniProtKB-KW"/>
</dbReference>
<dbReference type="InterPro" id="IPR005616">
    <property type="entry name" value="CcmH/CycL/Ccl2/NrfF_N"/>
</dbReference>